<gene>
    <name evidence="11" type="primary">LOC120263232</name>
</gene>
<comment type="similarity">
    <text evidence="2">Belongs to the plant homeotic and developmental regulators ALOG protein family.</text>
</comment>
<reference evidence="11" key="1">
    <citation type="submission" date="2025-08" db="UniProtKB">
        <authorList>
            <consortium name="RefSeq"/>
        </authorList>
    </citation>
    <scope>IDENTIFICATION</scope>
</reference>
<feature type="compositionally biased region" description="Polar residues" evidence="8">
    <location>
        <begin position="1"/>
        <end position="25"/>
    </location>
</feature>
<dbReference type="GO" id="GO:0009416">
    <property type="term" value="P:response to light stimulus"/>
    <property type="evidence" value="ECO:0007669"/>
    <property type="project" value="TreeGrafter"/>
</dbReference>
<evidence type="ECO:0000313" key="11">
    <source>
        <dbReference type="RefSeq" id="XP_039127036.1"/>
    </source>
</evidence>
<accession>A0AB40BK86</accession>
<feature type="region of interest" description="Disordered" evidence="8">
    <location>
        <begin position="1"/>
        <end position="32"/>
    </location>
</feature>
<evidence type="ECO:0000256" key="3">
    <source>
        <dbReference type="ARBA" id="ARBA00022473"/>
    </source>
</evidence>
<keyword evidence="6" id="KW-0804">Transcription</keyword>
<keyword evidence="3" id="KW-0217">Developmental protein</keyword>
<evidence type="ECO:0000259" key="9">
    <source>
        <dbReference type="PROSITE" id="PS51697"/>
    </source>
</evidence>
<evidence type="ECO:0000256" key="1">
    <source>
        <dbReference type="ARBA" id="ARBA00004123"/>
    </source>
</evidence>
<keyword evidence="5" id="KW-0238">DNA-binding</keyword>
<keyword evidence="10" id="KW-1185">Reference proteome</keyword>
<dbReference type="PROSITE" id="PS51697">
    <property type="entry name" value="ALOG"/>
    <property type="match status" value="1"/>
</dbReference>
<dbReference type="InterPro" id="IPR006936">
    <property type="entry name" value="ALOG_dom"/>
</dbReference>
<comment type="subcellular location">
    <subcellularLocation>
        <location evidence="1">Nucleus</location>
    </subcellularLocation>
</comment>
<keyword evidence="4" id="KW-0805">Transcription regulation</keyword>
<dbReference type="Proteomes" id="UP001515500">
    <property type="component" value="Chromosome 6"/>
</dbReference>
<protein>
    <submittedName>
        <fullName evidence="11">Protein LIGHT-DEPENDENT SHORT HYPOCOTYLS 4-like</fullName>
    </submittedName>
</protein>
<sequence length="134" mass="14907">MSTFPTIPTNSINSCHNSDTSSSGRPSRYESQKRRDWNTFVQYLKNHRPPLTLSRCSGAHVLRFLRYSDQFGKSQSPQHQLPILRPPQSSIADAPALSVKLGAQSRCSHRPVFVPPSKKNGGQPERPTLSALVP</sequence>
<evidence type="ECO:0000256" key="2">
    <source>
        <dbReference type="ARBA" id="ARBA00010308"/>
    </source>
</evidence>
<evidence type="ECO:0000256" key="6">
    <source>
        <dbReference type="ARBA" id="ARBA00023163"/>
    </source>
</evidence>
<name>A0AB40BK86_DIOCR</name>
<dbReference type="PANTHER" id="PTHR31165:SF2">
    <property type="entry name" value="ALOG DOMAIN-CONTAINING PROTEIN"/>
    <property type="match status" value="1"/>
</dbReference>
<organism evidence="10 11">
    <name type="scientific">Dioscorea cayennensis subsp. rotundata</name>
    <name type="common">White Guinea yam</name>
    <name type="synonym">Dioscorea rotundata</name>
    <dbReference type="NCBI Taxonomy" id="55577"/>
    <lineage>
        <taxon>Eukaryota</taxon>
        <taxon>Viridiplantae</taxon>
        <taxon>Streptophyta</taxon>
        <taxon>Embryophyta</taxon>
        <taxon>Tracheophyta</taxon>
        <taxon>Spermatophyta</taxon>
        <taxon>Magnoliopsida</taxon>
        <taxon>Liliopsida</taxon>
        <taxon>Dioscoreales</taxon>
        <taxon>Dioscoreaceae</taxon>
        <taxon>Dioscorea</taxon>
    </lineage>
</organism>
<evidence type="ECO:0000256" key="8">
    <source>
        <dbReference type="SAM" id="MobiDB-lite"/>
    </source>
</evidence>
<dbReference type="GO" id="GO:0005634">
    <property type="term" value="C:nucleus"/>
    <property type="evidence" value="ECO:0007669"/>
    <property type="project" value="UniProtKB-SubCell"/>
</dbReference>
<dbReference type="RefSeq" id="XP_039127036.1">
    <property type="nucleotide sequence ID" value="XM_039271102.1"/>
</dbReference>
<dbReference type="InterPro" id="IPR040222">
    <property type="entry name" value="ALOG"/>
</dbReference>
<dbReference type="GO" id="GO:0003677">
    <property type="term" value="F:DNA binding"/>
    <property type="evidence" value="ECO:0007669"/>
    <property type="project" value="UniProtKB-KW"/>
</dbReference>
<evidence type="ECO:0000256" key="5">
    <source>
        <dbReference type="ARBA" id="ARBA00023125"/>
    </source>
</evidence>
<keyword evidence="7" id="KW-0539">Nucleus</keyword>
<dbReference type="PANTHER" id="PTHR31165">
    <property type="entry name" value="PROTEIN G1-LIKE2"/>
    <property type="match status" value="1"/>
</dbReference>
<dbReference type="Pfam" id="PF04852">
    <property type="entry name" value="ALOG_dom"/>
    <property type="match status" value="1"/>
</dbReference>
<dbReference type="AlphaFoldDB" id="A0AB40BK86"/>
<feature type="region of interest" description="Disordered" evidence="8">
    <location>
        <begin position="109"/>
        <end position="134"/>
    </location>
</feature>
<feature type="domain" description="ALOG" evidence="9">
    <location>
        <begin position="28"/>
        <end position="134"/>
    </location>
</feature>
<dbReference type="GeneID" id="120263232"/>
<proteinExistence type="inferred from homology"/>
<evidence type="ECO:0000313" key="10">
    <source>
        <dbReference type="Proteomes" id="UP001515500"/>
    </source>
</evidence>
<evidence type="ECO:0000256" key="4">
    <source>
        <dbReference type="ARBA" id="ARBA00023015"/>
    </source>
</evidence>
<dbReference type="GO" id="GO:0009299">
    <property type="term" value="P:mRNA transcription"/>
    <property type="evidence" value="ECO:0007669"/>
    <property type="project" value="TreeGrafter"/>
</dbReference>
<evidence type="ECO:0000256" key="7">
    <source>
        <dbReference type="ARBA" id="ARBA00023242"/>
    </source>
</evidence>